<evidence type="ECO:0000313" key="1">
    <source>
        <dbReference type="EMBL" id="PNT13771.1"/>
    </source>
</evidence>
<gene>
    <name evidence="1" type="ORF">POPTR_011G162300</name>
</gene>
<protein>
    <submittedName>
        <fullName evidence="1">Uncharacterized protein</fullName>
    </submittedName>
</protein>
<dbReference type="HOGENOM" id="CLU_1868620_0_0_1"/>
<dbReference type="AlphaFoldDB" id="B9N5R5"/>
<dbReference type="Proteomes" id="UP000006729">
    <property type="component" value="Chromosome 11"/>
</dbReference>
<accession>B9N5R5</accession>
<proteinExistence type="predicted"/>
<keyword evidence="2" id="KW-1185">Reference proteome</keyword>
<sequence>MLSISCILKPNSKYLRTFSEAGKNRKANSDRDARYRNPYTEEAIWNKGMYFCSYIRLELKMPDSLNSSADIGRQLTRSRSNSLISEPRFIICISIACTLAIAFEPGPLHDFCVADPTRPAESYWSSLLGFKASSQLS</sequence>
<reference evidence="1 2" key="1">
    <citation type="journal article" date="2006" name="Science">
        <title>The genome of black cottonwood, Populus trichocarpa (Torr. &amp; Gray).</title>
        <authorList>
            <person name="Tuskan G.A."/>
            <person name="Difazio S."/>
            <person name="Jansson S."/>
            <person name="Bohlmann J."/>
            <person name="Grigoriev I."/>
            <person name="Hellsten U."/>
            <person name="Putnam N."/>
            <person name="Ralph S."/>
            <person name="Rombauts S."/>
            <person name="Salamov A."/>
            <person name="Schein J."/>
            <person name="Sterck L."/>
            <person name="Aerts A."/>
            <person name="Bhalerao R.R."/>
            <person name="Bhalerao R.P."/>
            <person name="Blaudez D."/>
            <person name="Boerjan W."/>
            <person name="Brun A."/>
            <person name="Brunner A."/>
            <person name="Busov V."/>
            <person name="Campbell M."/>
            <person name="Carlson J."/>
            <person name="Chalot M."/>
            <person name="Chapman J."/>
            <person name="Chen G.L."/>
            <person name="Cooper D."/>
            <person name="Coutinho P.M."/>
            <person name="Couturier J."/>
            <person name="Covert S."/>
            <person name="Cronk Q."/>
            <person name="Cunningham R."/>
            <person name="Davis J."/>
            <person name="Degroeve S."/>
            <person name="Dejardin A."/>
            <person name="Depamphilis C."/>
            <person name="Detter J."/>
            <person name="Dirks B."/>
            <person name="Dubchak I."/>
            <person name="Duplessis S."/>
            <person name="Ehlting J."/>
            <person name="Ellis B."/>
            <person name="Gendler K."/>
            <person name="Goodstein D."/>
            <person name="Gribskov M."/>
            <person name="Grimwood J."/>
            <person name="Groover A."/>
            <person name="Gunter L."/>
            <person name="Hamberger B."/>
            <person name="Heinze B."/>
            <person name="Helariutta Y."/>
            <person name="Henrissat B."/>
            <person name="Holligan D."/>
            <person name="Holt R."/>
            <person name="Huang W."/>
            <person name="Islam-Faridi N."/>
            <person name="Jones S."/>
            <person name="Jones-Rhoades M."/>
            <person name="Jorgensen R."/>
            <person name="Joshi C."/>
            <person name="Kangasjarvi J."/>
            <person name="Karlsson J."/>
            <person name="Kelleher C."/>
            <person name="Kirkpatrick R."/>
            <person name="Kirst M."/>
            <person name="Kohler A."/>
            <person name="Kalluri U."/>
            <person name="Larimer F."/>
            <person name="Leebens-Mack J."/>
            <person name="Leple J.C."/>
            <person name="Locascio P."/>
            <person name="Lou Y."/>
            <person name="Lucas S."/>
            <person name="Martin F."/>
            <person name="Montanini B."/>
            <person name="Napoli C."/>
            <person name="Nelson D.R."/>
            <person name="Nelson C."/>
            <person name="Nieminen K."/>
            <person name="Nilsson O."/>
            <person name="Pereda V."/>
            <person name="Peter G."/>
            <person name="Philippe R."/>
            <person name="Pilate G."/>
            <person name="Poliakov A."/>
            <person name="Razumovskaya J."/>
            <person name="Richardson P."/>
            <person name="Rinaldi C."/>
            <person name="Ritland K."/>
            <person name="Rouze P."/>
            <person name="Ryaboy D."/>
            <person name="Schmutz J."/>
            <person name="Schrader J."/>
            <person name="Segerman B."/>
            <person name="Shin H."/>
            <person name="Siddiqui A."/>
            <person name="Sterky F."/>
            <person name="Terry A."/>
            <person name="Tsai C.J."/>
            <person name="Uberbacher E."/>
            <person name="Unneberg P."/>
            <person name="Vahala J."/>
            <person name="Wall K."/>
            <person name="Wessler S."/>
            <person name="Yang G."/>
            <person name="Yin T."/>
            <person name="Douglas C."/>
            <person name="Marra M."/>
            <person name="Sandberg G."/>
            <person name="Van de Peer Y."/>
            <person name="Rokhsar D."/>
        </authorList>
    </citation>
    <scope>NUCLEOTIDE SEQUENCE [LARGE SCALE GENOMIC DNA]</scope>
    <source>
        <strain evidence="2">cv. Nisqually</strain>
    </source>
</reference>
<dbReference type="EMBL" id="CM009300">
    <property type="protein sequence ID" value="PNT13771.1"/>
    <property type="molecule type" value="Genomic_DNA"/>
</dbReference>
<organism evidence="1 2">
    <name type="scientific">Populus trichocarpa</name>
    <name type="common">Western balsam poplar</name>
    <name type="synonym">Populus balsamifera subsp. trichocarpa</name>
    <dbReference type="NCBI Taxonomy" id="3694"/>
    <lineage>
        <taxon>Eukaryota</taxon>
        <taxon>Viridiplantae</taxon>
        <taxon>Streptophyta</taxon>
        <taxon>Embryophyta</taxon>
        <taxon>Tracheophyta</taxon>
        <taxon>Spermatophyta</taxon>
        <taxon>Magnoliopsida</taxon>
        <taxon>eudicotyledons</taxon>
        <taxon>Gunneridae</taxon>
        <taxon>Pentapetalae</taxon>
        <taxon>rosids</taxon>
        <taxon>fabids</taxon>
        <taxon>Malpighiales</taxon>
        <taxon>Salicaceae</taxon>
        <taxon>Saliceae</taxon>
        <taxon>Populus</taxon>
    </lineage>
</organism>
<name>B9N5R5_POPTR</name>
<evidence type="ECO:0000313" key="2">
    <source>
        <dbReference type="Proteomes" id="UP000006729"/>
    </source>
</evidence>
<dbReference type="InParanoid" id="B9N5R5"/>